<gene>
    <name evidence="2" type="ORF">HINF_LOCUS18507</name>
</gene>
<keyword evidence="1" id="KW-0812">Transmembrane</keyword>
<organism evidence="2 3">
    <name type="scientific">Hexamita inflata</name>
    <dbReference type="NCBI Taxonomy" id="28002"/>
    <lineage>
        <taxon>Eukaryota</taxon>
        <taxon>Metamonada</taxon>
        <taxon>Diplomonadida</taxon>
        <taxon>Hexamitidae</taxon>
        <taxon>Hexamitinae</taxon>
        <taxon>Hexamita</taxon>
    </lineage>
</organism>
<keyword evidence="1" id="KW-0472">Membrane</keyword>
<keyword evidence="3" id="KW-1185">Reference proteome</keyword>
<comment type="caution">
    <text evidence="2">The sequence shown here is derived from an EMBL/GenBank/DDBJ whole genome shotgun (WGS) entry which is preliminary data.</text>
</comment>
<proteinExistence type="predicted"/>
<evidence type="ECO:0000256" key="1">
    <source>
        <dbReference type="SAM" id="Phobius"/>
    </source>
</evidence>
<keyword evidence="1" id="KW-1133">Transmembrane helix</keyword>
<name>A0ABP1HY65_9EUKA</name>
<evidence type="ECO:0000313" key="3">
    <source>
        <dbReference type="Proteomes" id="UP001642409"/>
    </source>
</evidence>
<feature type="transmembrane region" description="Helical" evidence="1">
    <location>
        <begin position="442"/>
        <end position="460"/>
    </location>
</feature>
<accession>A0ABP1HY65</accession>
<evidence type="ECO:0000313" key="2">
    <source>
        <dbReference type="EMBL" id="CAL6003648.1"/>
    </source>
</evidence>
<dbReference type="EMBL" id="CAXDID020000047">
    <property type="protein sequence ID" value="CAL6003648.1"/>
    <property type="molecule type" value="Genomic_DNA"/>
</dbReference>
<reference evidence="2 3" key="1">
    <citation type="submission" date="2024-07" db="EMBL/GenBank/DDBJ databases">
        <authorList>
            <person name="Akdeniz Z."/>
        </authorList>
    </citation>
    <scope>NUCLEOTIDE SEQUENCE [LARGE SCALE GENOMIC DNA]</scope>
</reference>
<protein>
    <submittedName>
        <fullName evidence="2">Hypothetical_protein</fullName>
    </submittedName>
</protein>
<sequence length="461" mass="54952">MDRNMFNIPFPMTKTQQSPFDFKFDNIQEFLDTPPGLESQFSDQFPPGLSIEIDTTLIDPDLLDLQSLQMDLNTNFGQIQQSEQQSEETIMMQNEQQDIHQQDSHQQDKIIVPTTQQLIPHYIAKQTYFTEKMIKQINNLISHFRLQRDDIVLKSQILQNQWEKFLSVSKKYEHITNQALTQEVQLQFCPSLENQLHTQVKQNNEFYYSKIQSQLQAVKQTENILKLTQEKIHAFSQQISKKQMKKWEEIQDIINCLIKIQKRMDQISTENALVQNRIENKVLKEMKQEYTKCRNGIDQYQVIQESFKIIKEFDPNNESAITHLKQYEWLIDQQLATTFKIFDIEIIFDDNPELDKISILNKPQQVYSDCFEGIAIRTIIEHFINKYTYRMYDENSMKMCEKLLIFAKKIDPKILCPEHIKMCQSYIKMYNDKILFRNKWNFIVYVLVGIFVIINTLYVIK</sequence>
<dbReference type="Proteomes" id="UP001642409">
    <property type="component" value="Unassembled WGS sequence"/>
</dbReference>